<proteinExistence type="predicted"/>
<gene>
    <name evidence="2" type="ORF">MAGMO_1358</name>
</gene>
<accession>A0A1S7LG81</accession>
<dbReference type="Pfam" id="PF14316">
    <property type="entry name" value="DUF4381"/>
    <property type="match status" value="1"/>
</dbReference>
<evidence type="ECO:0000313" key="2">
    <source>
        <dbReference type="EMBL" id="CRH05548.1"/>
    </source>
</evidence>
<sequence>MTPDALLARMRDIREIDAIPIGPSSLELAATGLLFLLLLLIGFFGYRRFRQWQSQPRYGWRHDALRQFKALSRQVTNQPGKKSAQQLSELLRRVAIARCGRDGCAGLQGEAWLRWLTANDPYGFNWLHEGKPLLTLPYAPDHMQIEPQQLRTLIDAATTWAQHPEGCSHAQPQGQHA</sequence>
<organism evidence="2">
    <name type="scientific">Magnetococcus massalia (strain MO-1)</name>
    <dbReference type="NCBI Taxonomy" id="451514"/>
    <lineage>
        <taxon>Bacteria</taxon>
        <taxon>Pseudomonadati</taxon>
        <taxon>Pseudomonadota</taxon>
        <taxon>Magnetococcia</taxon>
        <taxon>Magnetococcales</taxon>
        <taxon>Magnetococcaceae</taxon>
        <taxon>Magnetococcus</taxon>
    </lineage>
</organism>
<dbReference type="AlphaFoldDB" id="A0A1S7LG81"/>
<keyword evidence="1" id="KW-0812">Transmembrane</keyword>
<keyword evidence="1" id="KW-1133">Transmembrane helix</keyword>
<evidence type="ECO:0008006" key="3">
    <source>
        <dbReference type="Google" id="ProtNLM"/>
    </source>
</evidence>
<dbReference type="InterPro" id="IPR025489">
    <property type="entry name" value="DUF4381"/>
</dbReference>
<evidence type="ECO:0000256" key="1">
    <source>
        <dbReference type="SAM" id="Phobius"/>
    </source>
</evidence>
<dbReference type="EMBL" id="LO017727">
    <property type="protein sequence ID" value="CRH05548.1"/>
    <property type="molecule type" value="Genomic_DNA"/>
</dbReference>
<name>A0A1S7LG81_MAGMO</name>
<keyword evidence="1" id="KW-0472">Membrane</keyword>
<protein>
    <recommendedName>
        <fullName evidence="3">DUF4381 domain-containing protein</fullName>
    </recommendedName>
</protein>
<reference evidence="2" key="1">
    <citation type="submission" date="2015-04" db="EMBL/GenBank/DDBJ databases">
        <authorList>
            <person name="Syromyatnikov M.Y."/>
            <person name="Popov V.N."/>
        </authorList>
    </citation>
    <scope>NUCLEOTIDE SEQUENCE</scope>
    <source>
        <strain evidence="2">MO-1</strain>
    </source>
</reference>
<feature type="transmembrane region" description="Helical" evidence="1">
    <location>
        <begin position="28"/>
        <end position="46"/>
    </location>
</feature>